<dbReference type="InParanoid" id="A0A1X7TYQ9"/>
<proteinExistence type="predicted"/>
<evidence type="ECO:0000313" key="1">
    <source>
        <dbReference type="EnsemblMetazoa" id="Aqu2.1.20649_001"/>
    </source>
</evidence>
<name>A0A1X7TYQ9_AMPQE</name>
<accession>A0A1X7TYQ9</accession>
<sequence length="15" mass="1834">YSFKYLRLILSCKLS</sequence>
<reference evidence="1" key="1">
    <citation type="submission" date="2017-05" db="UniProtKB">
        <authorList>
            <consortium name="EnsemblMetazoa"/>
        </authorList>
    </citation>
    <scope>IDENTIFICATION</scope>
</reference>
<organism evidence="1">
    <name type="scientific">Amphimedon queenslandica</name>
    <name type="common">Sponge</name>
    <dbReference type="NCBI Taxonomy" id="400682"/>
    <lineage>
        <taxon>Eukaryota</taxon>
        <taxon>Metazoa</taxon>
        <taxon>Porifera</taxon>
        <taxon>Demospongiae</taxon>
        <taxon>Heteroscleromorpha</taxon>
        <taxon>Haplosclerida</taxon>
        <taxon>Niphatidae</taxon>
        <taxon>Amphimedon</taxon>
    </lineage>
</organism>
<dbReference type="EnsemblMetazoa" id="Aqu2.1.20649_001">
    <property type="protein sequence ID" value="Aqu2.1.20649_001"/>
    <property type="gene ID" value="Aqu2.1.20649"/>
</dbReference>
<protein>
    <submittedName>
        <fullName evidence="1">Uncharacterized protein</fullName>
    </submittedName>
</protein>